<protein>
    <submittedName>
        <fullName evidence="2">Uncharacterized protein</fullName>
    </submittedName>
</protein>
<feature type="compositionally biased region" description="Acidic residues" evidence="1">
    <location>
        <begin position="1"/>
        <end position="21"/>
    </location>
</feature>
<dbReference type="OrthoDB" id="4359575at2759"/>
<comment type="caution">
    <text evidence="2">The sequence shown here is derived from an EMBL/GenBank/DDBJ whole genome shotgun (WGS) entry which is preliminary data.</text>
</comment>
<reference evidence="2 3" key="1">
    <citation type="journal article" date="2015" name="Mol. Plant Microbe Interact.">
        <title>Genome, transcriptome, and functional analyses of Penicillium expansum provide new insights into secondary metabolism and pathogenicity.</title>
        <authorList>
            <person name="Ballester A.R."/>
            <person name="Marcet-Houben M."/>
            <person name="Levin E."/>
            <person name="Sela N."/>
            <person name="Selma-Lazaro C."/>
            <person name="Carmona L."/>
            <person name="Wisniewski M."/>
            <person name="Droby S."/>
            <person name="Gonzalez-Candelas L."/>
            <person name="Gabaldon T."/>
        </authorList>
    </citation>
    <scope>NUCLEOTIDE SEQUENCE [LARGE SCALE GENOMIC DNA]</scope>
    <source>
        <strain evidence="2 3">PHI-1</strain>
    </source>
</reference>
<dbReference type="AlphaFoldDB" id="A0A0A2L4R4"/>
<proteinExistence type="predicted"/>
<dbReference type="STRING" id="40296.A0A0A2L4R4"/>
<dbReference type="EMBL" id="JQGA01000706">
    <property type="protein sequence ID" value="KGO74136.1"/>
    <property type="molecule type" value="Genomic_DNA"/>
</dbReference>
<feature type="region of interest" description="Disordered" evidence="1">
    <location>
        <begin position="1"/>
        <end position="150"/>
    </location>
</feature>
<evidence type="ECO:0000256" key="1">
    <source>
        <dbReference type="SAM" id="MobiDB-lite"/>
    </source>
</evidence>
<dbReference type="HOGENOM" id="CLU_1741207_0_0_1"/>
<keyword evidence="3" id="KW-1185">Reference proteome</keyword>
<dbReference type="PhylomeDB" id="A0A0A2L4R4"/>
<feature type="compositionally biased region" description="Basic residues" evidence="1">
    <location>
        <begin position="133"/>
        <end position="150"/>
    </location>
</feature>
<feature type="compositionally biased region" description="Basic and acidic residues" evidence="1">
    <location>
        <begin position="32"/>
        <end position="41"/>
    </location>
</feature>
<feature type="compositionally biased region" description="Acidic residues" evidence="1">
    <location>
        <begin position="72"/>
        <end position="82"/>
    </location>
</feature>
<organism evidence="2 3">
    <name type="scientific">Penicillium italicum</name>
    <name type="common">Blue mold</name>
    <dbReference type="NCBI Taxonomy" id="40296"/>
    <lineage>
        <taxon>Eukaryota</taxon>
        <taxon>Fungi</taxon>
        <taxon>Dikarya</taxon>
        <taxon>Ascomycota</taxon>
        <taxon>Pezizomycotina</taxon>
        <taxon>Eurotiomycetes</taxon>
        <taxon>Eurotiomycetidae</taxon>
        <taxon>Eurotiales</taxon>
        <taxon>Aspergillaceae</taxon>
        <taxon>Penicillium</taxon>
    </lineage>
</organism>
<name>A0A0A2L4R4_PENIT</name>
<gene>
    <name evidence="2" type="ORF">PITC_021940</name>
</gene>
<accession>A0A0A2L4R4</accession>
<evidence type="ECO:0000313" key="2">
    <source>
        <dbReference type="EMBL" id="KGO74136.1"/>
    </source>
</evidence>
<evidence type="ECO:0000313" key="3">
    <source>
        <dbReference type="Proteomes" id="UP000030104"/>
    </source>
</evidence>
<dbReference type="OMA" id="EKESACE"/>
<sequence length="150" mass="17052">MGTDDEAEETECESEDVSDEEGVTKKKGIQQRNDDKEDHTPQETVAQRESTPEEQMLRAVTPLSDLTSDHESADDESTDIGEAEGASSKKRKAIEMDNGENETMRTPAAKRANTNRRREPELTAAQRQEQKRIANRRKRERAKRRKALAR</sequence>
<dbReference type="Proteomes" id="UP000030104">
    <property type="component" value="Unassembled WGS sequence"/>
</dbReference>